<dbReference type="PANTHER" id="PTHR45959">
    <property type="entry name" value="BHLH TRANSCRIPTION FACTOR"/>
    <property type="match status" value="1"/>
</dbReference>
<sequence length="400" mass="43816">MDIELDDFFQWQMPFSALLADIEIPESSIDDILDIELPDIIQDSHTLSAPVSADAESISPNSSFGSDKQTSSPLWSCDIPAPASNCKNLLPAVNTPSNSFPSISDPVGSPQSSTVPLPGAQSLTVSHEAPVTPPAAKPKRTRAVRASTKKSTKAKPKPEAAVAEPPKESRLPTQAEHIIRERQRRDDMAAKYSILESLLPPAAKRERAVVVEDAMSFVKNLQHKKSELLKRRAKLKLAAQHQSVNGLSPRHDKGKWLKTAHDSSGVITTSCVNQSTENCRTDSPISSSIMVRDLMVKPITNASEDLNIDAKPVHIYVHFSEKEIVIEMVWSQLLRNFHSFLLQAVESFGLDVTRCSLQRLTRGVVQCIITCTKSPALTTPSEIKSSGTLIEALRKVLIQP</sequence>
<feature type="region of interest" description="Disordered" evidence="3">
    <location>
        <begin position="51"/>
        <end position="73"/>
    </location>
</feature>
<dbReference type="InterPro" id="IPR052610">
    <property type="entry name" value="bHLH_transcription_regulator"/>
</dbReference>
<dbReference type="InterPro" id="IPR011598">
    <property type="entry name" value="bHLH_dom"/>
</dbReference>
<accession>A0A2K1IV27</accession>
<dbReference type="RefSeq" id="XP_024358285.1">
    <property type="nucleotide sequence ID" value="XM_024502517.2"/>
</dbReference>
<keyword evidence="7" id="KW-1185">Reference proteome</keyword>
<evidence type="ECO:0000313" key="6">
    <source>
        <dbReference type="EnsemblPlants" id="Pp3c20_12980V3.1"/>
    </source>
</evidence>
<feature type="domain" description="BHLH" evidence="4">
    <location>
        <begin position="172"/>
        <end position="221"/>
    </location>
</feature>
<dbReference type="Proteomes" id="UP000006727">
    <property type="component" value="Chromosome 20"/>
</dbReference>
<reference evidence="6" key="3">
    <citation type="submission" date="2020-12" db="UniProtKB">
        <authorList>
            <consortium name="EnsemblPlants"/>
        </authorList>
    </citation>
    <scope>IDENTIFICATION</scope>
</reference>
<dbReference type="Gramene" id="Pp3c20_12980V3.2">
    <property type="protein sequence ID" value="Pp3c20_12980V3.2"/>
    <property type="gene ID" value="Pp3c20_12980"/>
</dbReference>
<dbReference type="InterPro" id="IPR045239">
    <property type="entry name" value="bHLH95_bHLH"/>
</dbReference>
<dbReference type="Pfam" id="PF00010">
    <property type="entry name" value="HLH"/>
    <property type="match status" value="1"/>
</dbReference>
<dbReference type="GeneID" id="112273578"/>
<evidence type="ECO:0000256" key="2">
    <source>
        <dbReference type="ARBA" id="ARBA00023163"/>
    </source>
</evidence>
<dbReference type="PaxDb" id="3218-PP1S94_148V6.1"/>
<protein>
    <recommendedName>
        <fullName evidence="4">BHLH domain-containing protein</fullName>
    </recommendedName>
</protein>
<feature type="compositionally biased region" description="Polar residues" evidence="3">
    <location>
        <begin position="58"/>
        <end position="73"/>
    </location>
</feature>
<proteinExistence type="predicted"/>
<dbReference type="EnsemblPlants" id="Pp3c20_12980V3.1">
    <property type="protein sequence ID" value="Pp3c20_12980V3.1"/>
    <property type="gene ID" value="Pp3c20_12980"/>
</dbReference>
<name>A0A2K1IV27_PHYPA</name>
<dbReference type="OrthoDB" id="1935281at2759"/>
<dbReference type="SUPFAM" id="SSF47459">
    <property type="entry name" value="HLH, helix-loop-helix DNA-binding domain"/>
    <property type="match status" value="1"/>
</dbReference>
<dbReference type="Gramene" id="Pp3c20_12980V3.1">
    <property type="protein sequence ID" value="Pp3c20_12980V3.1"/>
    <property type="gene ID" value="Pp3c20_12980"/>
</dbReference>
<dbReference type="Gene3D" id="4.10.280.10">
    <property type="entry name" value="Helix-loop-helix DNA-binding domain"/>
    <property type="match status" value="1"/>
</dbReference>
<evidence type="ECO:0000313" key="7">
    <source>
        <dbReference type="Proteomes" id="UP000006727"/>
    </source>
</evidence>
<keyword evidence="1" id="KW-0805">Transcription regulation</keyword>
<dbReference type="GO" id="GO:0046983">
    <property type="term" value="F:protein dimerization activity"/>
    <property type="evidence" value="ECO:0007669"/>
    <property type="project" value="InterPro"/>
</dbReference>
<keyword evidence="2" id="KW-0804">Transcription</keyword>
<reference evidence="5 7" key="2">
    <citation type="journal article" date="2018" name="Plant J.">
        <title>The Physcomitrella patens chromosome-scale assembly reveals moss genome structure and evolution.</title>
        <authorList>
            <person name="Lang D."/>
            <person name="Ullrich K.K."/>
            <person name="Murat F."/>
            <person name="Fuchs J."/>
            <person name="Jenkins J."/>
            <person name="Haas F.B."/>
            <person name="Piednoel M."/>
            <person name="Gundlach H."/>
            <person name="Van Bel M."/>
            <person name="Meyberg R."/>
            <person name="Vives C."/>
            <person name="Morata J."/>
            <person name="Symeonidi A."/>
            <person name="Hiss M."/>
            <person name="Muchero W."/>
            <person name="Kamisugi Y."/>
            <person name="Saleh O."/>
            <person name="Blanc G."/>
            <person name="Decker E.L."/>
            <person name="van Gessel N."/>
            <person name="Grimwood J."/>
            <person name="Hayes R.D."/>
            <person name="Graham S.W."/>
            <person name="Gunter L.E."/>
            <person name="McDaniel S.F."/>
            <person name="Hoernstein S.N.W."/>
            <person name="Larsson A."/>
            <person name="Li F.W."/>
            <person name="Perroud P.F."/>
            <person name="Phillips J."/>
            <person name="Ranjan P."/>
            <person name="Rokshar D.S."/>
            <person name="Rothfels C.J."/>
            <person name="Schneider L."/>
            <person name="Shu S."/>
            <person name="Stevenson D.W."/>
            <person name="Thummler F."/>
            <person name="Tillich M."/>
            <person name="Villarreal Aguilar J.C."/>
            <person name="Widiez T."/>
            <person name="Wong G.K."/>
            <person name="Wymore A."/>
            <person name="Zhang Y."/>
            <person name="Zimmer A.D."/>
            <person name="Quatrano R.S."/>
            <person name="Mayer K.F.X."/>
            <person name="Goodstein D."/>
            <person name="Casacuberta J.M."/>
            <person name="Vandepoele K."/>
            <person name="Reski R."/>
            <person name="Cuming A.C."/>
            <person name="Tuskan G.A."/>
            <person name="Maumus F."/>
            <person name="Salse J."/>
            <person name="Schmutz J."/>
            <person name="Rensing S.A."/>
        </authorList>
    </citation>
    <scope>NUCLEOTIDE SEQUENCE [LARGE SCALE GENOMIC DNA]</scope>
    <source>
        <strain evidence="6 7">cv. Gransden 2004</strain>
    </source>
</reference>
<evidence type="ECO:0000256" key="1">
    <source>
        <dbReference type="ARBA" id="ARBA00023015"/>
    </source>
</evidence>
<feature type="compositionally biased region" description="Basic residues" evidence="3">
    <location>
        <begin position="137"/>
        <end position="155"/>
    </location>
</feature>
<gene>
    <name evidence="6" type="primary">LOC112273578</name>
    <name evidence="5" type="ORF">PHYPA_025073</name>
</gene>
<dbReference type="InterPro" id="IPR036638">
    <property type="entry name" value="HLH_DNA-bd_sf"/>
</dbReference>
<feature type="region of interest" description="Disordered" evidence="3">
    <location>
        <begin position="125"/>
        <end position="170"/>
    </location>
</feature>
<dbReference type="AlphaFoldDB" id="A0A2K1IV27"/>
<evidence type="ECO:0000256" key="3">
    <source>
        <dbReference type="SAM" id="MobiDB-lite"/>
    </source>
</evidence>
<dbReference type="OMA" id="APASNCK"/>
<dbReference type="EMBL" id="ABEU02000020">
    <property type="protein sequence ID" value="PNR33130.1"/>
    <property type="molecule type" value="Genomic_DNA"/>
</dbReference>
<dbReference type="PANTHER" id="PTHR45959:SF55">
    <property type="entry name" value="BHLH DOMAIN-CONTAINING PROTEIN"/>
    <property type="match status" value="1"/>
</dbReference>
<dbReference type="PROSITE" id="PS50888">
    <property type="entry name" value="BHLH"/>
    <property type="match status" value="1"/>
</dbReference>
<dbReference type="SMART" id="SM00353">
    <property type="entry name" value="HLH"/>
    <property type="match status" value="1"/>
</dbReference>
<dbReference type="CDD" id="cd11393">
    <property type="entry name" value="bHLH_AtbHLH_like"/>
    <property type="match status" value="1"/>
</dbReference>
<dbReference type="EnsemblPlants" id="Pp3c20_12980V3.2">
    <property type="protein sequence ID" value="Pp3c20_12980V3.2"/>
    <property type="gene ID" value="Pp3c20_12980"/>
</dbReference>
<evidence type="ECO:0000259" key="4">
    <source>
        <dbReference type="PROSITE" id="PS50888"/>
    </source>
</evidence>
<evidence type="ECO:0000313" key="5">
    <source>
        <dbReference type="EMBL" id="PNR33130.1"/>
    </source>
</evidence>
<organism evidence="5">
    <name type="scientific">Physcomitrium patens</name>
    <name type="common">Spreading-leaved earth moss</name>
    <name type="synonym">Physcomitrella patens</name>
    <dbReference type="NCBI Taxonomy" id="3218"/>
    <lineage>
        <taxon>Eukaryota</taxon>
        <taxon>Viridiplantae</taxon>
        <taxon>Streptophyta</taxon>
        <taxon>Embryophyta</taxon>
        <taxon>Bryophyta</taxon>
        <taxon>Bryophytina</taxon>
        <taxon>Bryopsida</taxon>
        <taxon>Funariidae</taxon>
        <taxon>Funariales</taxon>
        <taxon>Funariaceae</taxon>
        <taxon>Physcomitrium</taxon>
    </lineage>
</organism>
<reference evidence="5 7" key="1">
    <citation type="journal article" date="2008" name="Science">
        <title>The Physcomitrella genome reveals evolutionary insights into the conquest of land by plants.</title>
        <authorList>
            <person name="Rensing S."/>
            <person name="Lang D."/>
            <person name="Zimmer A."/>
            <person name="Terry A."/>
            <person name="Salamov A."/>
            <person name="Shapiro H."/>
            <person name="Nishiyama T."/>
            <person name="Perroud P.-F."/>
            <person name="Lindquist E."/>
            <person name="Kamisugi Y."/>
            <person name="Tanahashi T."/>
            <person name="Sakakibara K."/>
            <person name="Fujita T."/>
            <person name="Oishi K."/>
            <person name="Shin-I T."/>
            <person name="Kuroki Y."/>
            <person name="Toyoda A."/>
            <person name="Suzuki Y."/>
            <person name="Hashimoto A."/>
            <person name="Yamaguchi K."/>
            <person name="Sugano A."/>
            <person name="Kohara Y."/>
            <person name="Fujiyama A."/>
            <person name="Anterola A."/>
            <person name="Aoki S."/>
            <person name="Ashton N."/>
            <person name="Barbazuk W.B."/>
            <person name="Barker E."/>
            <person name="Bennetzen J."/>
            <person name="Bezanilla M."/>
            <person name="Blankenship R."/>
            <person name="Cho S.H."/>
            <person name="Dutcher S."/>
            <person name="Estelle M."/>
            <person name="Fawcett J.A."/>
            <person name="Gundlach H."/>
            <person name="Hanada K."/>
            <person name="Heyl A."/>
            <person name="Hicks K.A."/>
            <person name="Hugh J."/>
            <person name="Lohr M."/>
            <person name="Mayer K."/>
            <person name="Melkozernov A."/>
            <person name="Murata T."/>
            <person name="Nelson D."/>
            <person name="Pils B."/>
            <person name="Prigge M."/>
            <person name="Reiss B."/>
            <person name="Renner T."/>
            <person name="Rombauts S."/>
            <person name="Rushton P."/>
            <person name="Sanderfoot A."/>
            <person name="Schween G."/>
            <person name="Shiu S.-H."/>
            <person name="Stueber K."/>
            <person name="Theodoulou F.L."/>
            <person name="Tu H."/>
            <person name="Van de Peer Y."/>
            <person name="Verrier P.J."/>
            <person name="Waters E."/>
            <person name="Wood A."/>
            <person name="Yang L."/>
            <person name="Cove D."/>
            <person name="Cuming A."/>
            <person name="Hasebe M."/>
            <person name="Lucas S."/>
            <person name="Mishler D.B."/>
            <person name="Reski R."/>
            <person name="Grigoriev I."/>
            <person name="Quatrano R.S."/>
            <person name="Boore J.L."/>
        </authorList>
    </citation>
    <scope>NUCLEOTIDE SEQUENCE [LARGE SCALE GENOMIC DNA]</scope>
    <source>
        <strain evidence="6 7">cv. Gransden 2004</strain>
    </source>
</reference>